<evidence type="ECO:0000256" key="9">
    <source>
        <dbReference type="ARBA" id="ARBA00022481"/>
    </source>
</evidence>
<reference evidence="37" key="2">
    <citation type="submission" date="2021-08" db="EMBL/GenBank/DDBJ databases">
        <authorList>
            <person name="Eriksson T."/>
        </authorList>
    </citation>
    <scope>NUCLEOTIDE SEQUENCE</scope>
    <source>
        <strain evidence="37">Stoneville</strain>
        <tissue evidence="37">Whole head</tissue>
    </source>
</reference>
<evidence type="ECO:0000256" key="34">
    <source>
        <dbReference type="SAM" id="Phobius"/>
    </source>
</evidence>
<feature type="binding site" evidence="30">
    <location>
        <position position="724"/>
    </location>
    <ligand>
        <name>Na(+)</name>
        <dbReference type="ChEBI" id="CHEBI:29101"/>
        <label>1</label>
    </ligand>
</feature>
<evidence type="ECO:0000256" key="18">
    <source>
        <dbReference type="ARBA" id="ARBA00022840"/>
    </source>
</evidence>
<evidence type="ECO:0000256" key="14">
    <source>
        <dbReference type="ARBA" id="ARBA00022723"/>
    </source>
</evidence>
<evidence type="ECO:0000256" key="22">
    <source>
        <dbReference type="ARBA" id="ARBA00023136"/>
    </source>
</evidence>
<dbReference type="Pfam" id="PF00069">
    <property type="entry name" value="Pkinase"/>
    <property type="match status" value="1"/>
</dbReference>
<evidence type="ECO:0000256" key="28">
    <source>
        <dbReference type="ARBA" id="ARBA00074971"/>
    </source>
</evidence>
<evidence type="ECO:0000256" key="24">
    <source>
        <dbReference type="ARBA" id="ARBA00023242"/>
    </source>
</evidence>
<feature type="compositionally biased region" description="Polar residues" evidence="33">
    <location>
        <begin position="1509"/>
        <end position="1525"/>
    </location>
</feature>
<comment type="function">
    <text evidence="27">May play a role in hematopoietic cell proliferation or differentiation. Potential mediator of neuronal apoptosis.</text>
</comment>
<keyword evidence="13 34" id="KW-0812">Transmembrane</keyword>
<dbReference type="GO" id="GO:0005524">
    <property type="term" value="F:ATP binding"/>
    <property type="evidence" value="ECO:0007669"/>
    <property type="project" value="UniProtKB-UniRule"/>
</dbReference>
<keyword evidence="9" id="KW-0488">Methylation</keyword>
<dbReference type="GO" id="GO:0015293">
    <property type="term" value="F:symporter activity"/>
    <property type="evidence" value="ECO:0007669"/>
    <property type="project" value="UniProtKB-KW"/>
</dbReference>
<evidence type="ECO:0000256" key="33">
    <source>
        <dbReference type="SAM" id="MobiDB-lite"/>
    </source>
</evidence>
<dbReference type="SUPFAM" id="SSF161070">
    <property type="entry name" value="SNF-like"/>
    <property type="match status" value="1"/>
</dbReference>
<dbReference type="InterPro" id="IPR011705">
    <property type="entry name" value="BACK"/>
</dbReference>
<evidence type="ECO:0000256" key="13">
    <source>
        <dbReference type="ARBA" id="ARBA00022692"/>
    </source>
</evidence>
<dbReference type="InterPro" id="IPR011333">
    <property type="entry name" value="SKP1/BTB/POZ_sf"/>
</dbReference>
<evidence type="ECO:0000256" key="27">
    <source>
        <dbReference type="ARBA" id="ARBA00054738"/>
    </source>
</evidence>
<dbReference type="CDD" id="cd14074">
    <property type="entry name" value="STKc_SNRK"/>
    <property type="match status" value="1"/>
</dbReference>
<evidence type="ECO:0000256" key="21">
    <source>
        <dbReference type="ARBA" id="ARBA00022989"/>
    </source>
</evidence>
<keyword evidence="16 32" id="KW-0547">Nucleotide-binding</keyword>
<feature type="transmembrane region" description="Helical" evidence="34">
    <location>
        <begin position="739"/>
        <end position="757"/>
    </location>
</feature>
<evidence type="ECO:0000256" key="4">
    <source>
        <dbReference type="ARBA" id="ARBA00006459"/>
    </source>
</evidence>
<dbReference type="Gene3D" id="1.25.40.420">
    <property type="match status" value="1"/>
</dbReference>
<feature type="domain" description="BTB" evidence="36">
    <location>
        <begin position="62"/>
        <end position="131"/>
    </location>
</feature>
<evidence type="ECO:0000256" key="3">
    <source>
        <dbReference type="ARBA" id="ARBA00004141"/>
    </source>
</evidence>
<dbReference type="InterPro" id="IPR037272">
    <property type="entry name" value="SNS_sf"/>
</dbReference>
<gene>
    <name evidence="37" type="ORF">GEV33_010551</name>
</gene>
<dbReference type="EMBL" id="JABDTM020026204">
    <property type="protein sequence ID" value="KAH0812238.1"/>
    <property type="molecule type" value="Genomic_DNA"/>
</dbReference>
<dbReference type="GO" id="GO:0003779">
    <property type="term" value="F:actin binding"/>
    <property type="evidence" value="ECO:0007669"/>
    <property type="project" value="UniProtKB-KW"/>
</dbReference>
<evidence type="ECO:0000256" key="26">
    <source>
        <dbReference type="ARBA" id="ARBA00048679"/>
    </source>
</evidence>
<dbReference type="InterPro" id="IPR008271">
    <property type="entry name" value="Ser/Thr_kinase_AS"/>
</dbReference>
<keyword evidence="30" id="KW-0915">Sodium</keyword>
<evidence type="ECO:0000256" key="6">
    <source>
        <dbReference type="ARBA" id="ARBA00012513"/>
    </source>
</evidence>
<evidence type="ECO:0000256" key="25">
    <source>
        <dbReference type="ARBA" id="ARBA00047899"/>
    </source>
</evidence>
<dbReference type="SMART" id="SM00220">
    <property type="entry name" value="S_TKc"/>
    <property type="match status" value="1"/>
</dbReference>
<protein>
    <recommendedName>
        <fullName evidence="28">SNF-related serine/threonine-protein kinase</fullName>
        <ecNumber evidence="6">2.7.11.1</ecNumber>
    </recommendedName>
    <alternativeName>
        <fullName evidence="29">SNF1-related kinase</fullName>
    </alternativeName>
</protein>
<evidence type="ECO:0000256" key="11">
    <source>
        <dbReference type="ARBA" id="ARBA00022553"/>
    </source>
</evidence>
<keyword evidence="20" id="KW-0769">Symport</keyword>
<dbReference type="PROSITE" id="PS00108">
    <property type="entry name" value="PROTEIN_KINASE_ST"/>
    <property type="match status" value="1"/>
</dbReference>
<evidence type="ECO:0000259" key="35">
    <source>
        <dbReference type="PROSITE" id="PS50011"/>
    </source>
</evidence>
<feature type="compositionally biased region" description="Basic residues" evidence="33">
    <location>
        <begin position="1"/>
        <end position="12"/>
    </location>
</feature>
<evidence type="ECO:0000256" key="8">
    <source>
        <dbReference type="ARBA" id="ARBA00022448"/>
    </source>
</evidence>
<comment type="catalytic activity">
    <reaction evidence="25">
        <text>L-threonyl-[protein] + ATP = O-phospho-L-threonyl-[protein] + ADP + H(+)</text>
        <dbReference type="Rhea" id="RHEA:46608"/>
        <dbReference type="Rhea" id="RHEA-COMP:11060"/>
        <dbReference type="Rhea" id="RHEA-COMP:11605"/>
        <dbReference type="ChEBI" id="CHEBI:15378"/>
        <dbReference type="ChEBI" id="CHEBI:30013"/>
        <dbReference type="ChEBI" id="CHEBI:30616"/>
        <dbReference type="ChEBI" id="CHEBI:61977"/>
        <dbReference type="ChEBI" id="CHEBI:456216"/>
        <dbReference type="EC" id="2.7.11.1"/>
    </reaction>
</comment>
<dbReference type="InterPro" id="IPR000719">
    <property type="entry name" value="Prot_kinase_dom"/>
</dbReference>
<evidence type="ECO:0000256" key="29">
    <source>
        <dbReference type="ARBA" id="ARBA00077142"/>
    </source>
</evidence>
<keyword evidence="7" id="KW-0880">Kelch repeat</keyword>
<keyword evidence="15" id="KW-0677">Repeat</keyword>
<dbReference type="SMART" id="SM00225">
    <property type="entry name" value="BTB"/>
    <property type="match status" value="1"/>
</dbReference>
<dbReference type="InterPro" id="IPR000210">
    <property type="entry name" value="BTB/POZ_dom"/>
</dbReference>
<proteinExistence type="inferred from homology"/>
<evidence type="ECO:0000256" key="17">
    <source>
        <dbReference type="ARBA" id="ARBA00022777"/>
    </source>
</evidence>
<feature type="binding site" evidence="32">
    <location>
        <position position="977"/>
    </location>
    <ligand>
        <name>ATP</name>
        <dbReference type="ChEBI" id="CHEBI:30616"/>
    </ligand>
</feature>
<dbReference type="PRINTS" id="PR00176">
    <property type="entry name" value="NANEUSMPORT"/>
</dbReference>
<keyword evidence="24" id="KW-0539">Nucleus</keyword>
<dbReference type="Pfam" id="PF01344">
    <property type="entry name" value="Kelch_1"/>
    <property type="match status" value="1"/>
</dbReference>
<dbReference type="SUPFAM" id="SSF54695">
    <property type="entry name" value="POZ domain"/>
    <property type="match status" value="1"/>
</dbReference>
<dbReference type="Pfam" id="PF00209">
    <property type="entry name" value="SNF"/>
    <property type="match status" value="1"/>
</dbReference>
<evidence type="ECO:0000313" key="38">
    <source>
        <dbReference type="Proteomes" id="UP000719412"/>
    </source>
</evidence>
<dbReference type="Proteomes" id="UP000719412">
    <property type="component" value="Unassembled WGS sequence"/>
</dbReference>
<evidence type="ECO:0000256" key="23">
    <source>
        <dbReference type="ARBA" id="ARBA00023203"/>
    </source>
</evidence>
<dbReference type="SUPFAM" id="SSF56112">
    <property type="entry name" value="Protein kinase-like (PK-like)"/>
    <property type="match status" value="1"/>
</dbReference>
<evidence type="ECO:0000256" key="7">
    <source>
        <dbReference type="ARBA" id="ARBA00022441"/>
    </source>
</evidence>
<keyword evidence="10" id="KW-0723">Serine/threonine-protein kinase</keyword>
<evidence type="ECO:0000259" key="36">
    <source>
        <dbReference type="PROSITE" id="PS50097"/>
    </source>
</evidence>
<keyword evidence="12" id="KW-0808">Transferase</keyword>
<keyword evidence="11" id="KW-0597">Phosphoprotein</keyword>
<dbReference type="CDD" id="cd18450">
    <property type="entry name" value="BACK_KLHL10"/>
    <property type="match status" value="1"/>
</dbReference>
<keyword evidence="23" id="KW-0009">Actin-binding</keyword>
<dbReference type="SUPFAM" id="SSF117281">
    <property type="entry name" value="Kelch motif"/>
    <property type="match status" value="1"/>
</dbReference>
<keyword evidence="8" id="KW-0813">Transport</keyword>
<evidence type="ECO:0000256" key="31">
    <source>
        <dbReference type="PIRSR" id="PIRSR600175-2"/>
    </source>
</evidence>
<dbReference type="GO" id="GO:0016020">
    <property type="term" value="C:membrane"/>
    <property type="evidence" value="ECO:0007669"/>
    <property type="project" value="UniProtKB-SubCell"/>
</dbReference>
<feature type="domain" description="Protein kinase" evidence="35">
    <location>
        <begin position="948"/>
        <end position="1201"/>
    </location>
</feature>
<keyword evidence="19" id="KW-0460">Magnesium</keyword>
<keyword evidence="17" id="KW-0418">Kinase</keyword>
<evidence type="ECO:0000256" key="15">
    <source>
        <dbReference type="ARBA" id="ARBA00022737"/>
    </source>
</evidence>
<keyword evidence="14 30" id="KW-0479">Metal-binding</keyword>
<dbReference type="GO" id="GO:0004674">
    <property type="term" value="F:protein serine/threonine kinase activity"/>
    <property type="evidence" value="ECO:0007669"/>
    <property type="project" value="UniProtKB-KW"/>
</dbReference>
<keyword evidence="31" id="KW-1015">Disulfide bond</keyword>
<evidence type="ECO:0000256" key="12">
    <source>
        <dbReference type="ARBA" id="ARBA00022679"/>
    </source>
</evidence>
<feature type="region of interest" description="Disordered" evidence="33">
    <location>
        <begin position="1272"/>
        <end position="1359"/>
    </location>
</feature>
<dbReference type="SMART" id="SM00612">
    <property type="entry name" value="Kelch"/>
    <property type="match status" value="6"/>
</dbReference>
<feature type="transmembrane region" description="Helical" evidence="34">
    <location>
        <begin position="769"/>
        <end position="797"/>
    </location>
</feature>
<feature type="region of interest" description="Disordered" evidence="33">
    <location>
        <begin position="1470"/>
        <end position="1635"/>
    </location>
</feature>
<dbReference type="EC" id="2.7.11.1" evidence="6"/>
<keyword evidence="18 32" id="KW-0067">ATP-binding</keyword>
<feature type="region of interest" description="Disordered" evidence="33">
    <location>
        <begin position="1"/>
        <end position="24"/>
    </location>
</feature>
<comment type="similarity">
    <text evidence="4">Belongs to the sodium:neurotransmitter symporter (SNF) (TC 2.A.22) family.</text>
</comment>
<dbReference type="FunFam" id="1.25.40.420:FF:000001">
    <property type="entry name" value="Kelch-like family member 12"/>
    <property type="match status" value="1"/>
</dbReference>
<dbReference type="Gene3D" id="2.120.10.80">
    <property type="entry name" value="Kelch-type beta propeller"/>
    <property type="match status" value="2"/>
</dbReference>
<evidence type="ECO:0000256" key="20">
    <source>
        <dbReference type="ARBA" id="ARBA00022847"/>
    </source>
</evidence>
<dbReference type="InterPro" id="IPR015915">
    <property type="entry name" value="Kelch-typ_b-propeller"/>
</dbReference>
<evidence type="ECO:0000256" key="2">
    <source>
        <dbReference type="ARBA" id="ARBA00004123"/>
    </source>
</evidence>
<dbReference type="PROSITE" id="PS50097">
    <property type="entry name" value="BTB"/>
    <property type="match status" value="1"/>
</dbReference>
<feature type="compositionally biased region" description="Low complexity" evidence="33">
    <location>
        <begin position="1617"/>
        <end position="1628"/>
    </location>
</feature>
<dbReference type="GO" id="GO:0005634">
    <property type="term" value="C:nucleus"/>
    <property type="evidence" value="ECO:0007669"/>
    <property type="project" value="UniProtKB-SubCell"/>
</dbReference>
<dbReference type="PROSITE" id="PS50267">
    <property type="entry name" value="NA_NEUROTRAN_SYMP_3"/>
    <property type="match status" value="1"/>
</dbReference>
<evidence type="ECO:0000313" key="37">
    <source>
        <dbReference type="EMBL" id="KAH0812238.1"/>
    </source>
</evidence>
<dbReference type="PANTHER" id="PTHR24412">
    <property type="entry name" value="KELCH PROTEIN"/>
    <property type="match status" value="1"/>
</dbReference>
<comment type="subcellular location">
    <subcellularLocation>
        <location evidence="3">Membrane</location>
        <topology evidence="3">Multi-pass membrane protein</topology>
    </subcellularLocation>
    <subcellularLocation>
        <location evidence="2">Nucleus</location>
    </subcellularLocation>
</comment>
<evidence type="ECO:0000256" key="5">
    <source>
        <dbReference type="ARBA" id="ARBA00006692"/>
    </source>
</evidence>
<dbReference type="SMART" id="SM00875">
    <property type="entry name" value="BACK"/>
    <property type="match status" value="1"/>
</dbReference>
<evidence type="ECO:0000256" key="19">
    <source>
        <dbReference type="ARBA" id="ARBA00022842"/>
    </source>
</evidence>
<comment type="similarity">
    <text evidence="5">Belongs to the protein kinase superfamily. CAMK Ser/Thr protein kinase family.</text>
</comment>
<comment type="cofactor">
    <cofactor evidence="1">
        <name>Mg(2+)</name>
        <dbReference type="ChEBI" id="CHEBI:18420"/>
    </cofactor>
</comment>
<feature type="compositionally biased region" description="Basic and acidic residues" evidence="33">
    <location>
        <begin position="1272"/>
        <end position="1287"/>
    </location>
</feature>
<keyword evidence="38" id="KW-1185">Reference proteome</keyword>
<sequence>MQLRRVSSKTKIKLTNSKSKSCKKRKQQNCRKNDKCVCMPMQSSSFEFPRIWKELRLKNQLCDGVVRCIDGTEFKIHRAILSAASPYFRALFTNSINRGQPETYEANVSAPSKIFALLLDYAYTGTCSINSSNVENLLKFADQYEILGVVQLCCRYLLDELCSTNCLGILHFANQYFCNDLVKRGQRFVKHNFAKVLIESSEFVHLDKNELKDIISDDELNIKNEEVVFDSVVKWINFSPRTRKIYFFELLRCIRFGTISRDNLLAIAKHPFVEEKLVTINYNFKIFCSRSVLQECKEYMTSVLAQTESVVCPGNVDITNIIFRPRISYDVLFAIGGWSAGSPTNFVETYDVRADRWLLSSDTDSVPRAYHGLCTLNGVIYVIGGFDGNQYFNTVRRFDPVNHTWNECACMYHHRCYVSVVMSDNKIYAMGGYNGRIRMNTAERYDPFKNQWEIIPPMQKQRSDASAAALNEKIYIVGGFNGQEVMRSAEVFDVKTNQWSYIPQMISARSGVSLVVFDNTLYALGGFNGYVRLTSGEKYVPGDSPWWTEISEMMTPRSNFATVILDDYIYVIGGFNDNFVSGSSTINFVEYYDAETDDWYDASPMNLNRSALSACVISGLPNTKEYSILGRSQQEWGQGAEIEPRSRVRGVSAKTLSSQGYAVWYVNSPTAISHALTYLLVSFRNNLGGKSLSNKIVQQKSNFERLLLLKSKQSQNRKTLSLNNVYHFPMNIYRYGEKFFIPYTVATLVLGYPLHVLEASMGQYSQRGVLWVWGCAPLFFGVGLAMVAACILMSFYYNIFAAYSLVYFSRCFNWILPWTYCSDIVWENSTCAPPTWYSSRSVTPPSKDYFYDIVLNTPYRHPPEEWTLERLNGGSGTPSYWNQSEPTSHKCRCSFTKVQRDGRTPSGKWKTLAAKMYRSHRIGTGPLDSNALSALRTGPYEGKIAGLYDLEETLGRGHFAVVKLARHVFTGEKVAVKVIDKSKLDEVSKAHLFQEVRCMKLVQHPNVVRLYEVIDTATKLYLILELGDGGDLYDYIMRHDTGLSEQLAKEYFRQIVRAISYCHQLHVVHRDLKPENVVFFEKLGVVKLTDFGFSNKFCPGQKLETSCGSLAYSAPEILLGDSYDAPAVDIWSLGVILYMLVCGQAPFQEANDSETLTMIMDCKYSVPPHVSKDCQDLIARMLVRNPEKRATLTEIASHKWLIVGKQDNPPLDTLPLVSREQLTEEDHNLIVTKIVNGNIATKEEIQECLDKNEYNHITATYYLLAERKLRSKRQDQVNKNKRPEHLAVPHNSPAPKRDNNGTGPTPCLLTVPRTPGDVPQRSRKCSIVQEDEEEEDISSCSGREELAPPLNRRGSRSEGRLNLALQERLAESERRKPSTDKIEKIDGAPKVLPLRQVKDNKTASEEKFVPQTQNLKWRMGKSASVVESPVQAKIIKNMVPKTDVTTTTIITDSSTISIPIITTNSPLSCQAMPKYKTMPSPTRTSSIAGGGSPLQLNEIFEEGDGQETPRPTSRQFVSRNQNRTSYEQRRSKFHKARTASCSSSDASDDDSEKRKKRAHKLNNTSAKPFQGRRDSHDDSSDSQEPGTGAGTGGNNNRITTTVAVQNNTSNTQHSHKNGSTTNNSNTGGRKNAGHNNIMLGRRHKASRRRSGETRLRESQSLNRITEVQEDGAHALVIATSVVGTQGVVNPKAKGIGARILQGFNMTMKKSQDDKADKVTHISRKDTVKSADFDGIEVEKGKPRDEVESCNKIVSDRSGLKKMRLLGKYFQVHKKLCIPLPGLFSRNRLYKAQSCSSLARDKISINSETMLRCRQRAVSVIRNSDGDINQNDKPQRKSSTVVQLNNVSTATQPHMGYQFAIVWVDGRASGGLSRGSQTIKALRSKPQISGQSSNRVNLHKCLLFQAVISTWLSVPSDTRLRLNSSKGCGRVLLFYVWVFKFLNNLHTIPLIASVWQDFKLLGLFQRPGASPRTESSTGHSPCRNPSRRKRTRTSAEKSAHRGGGSYKSGEPETEEDFHDLLPVVLSVPGESQGDSDQVNLQGRRDDVVEFTRAVGDDSSKYHRPHRQADQGLHYGRFQTERFCGSGSRRVLSVQVVPGLTGRCRIHPPASPEQW</sequence>
<dbReference type="Gene3D" id="3.30.710.10">
    <property type="entry name" value="Potassium Channel Kv1.1, Chain A"/>
    <property type="match status" value="1"/>
</dbReference>
<comment type="catalytic activity">
    <reaction evidence="26">
        <text>L-seryl-[protein] + ATP = O-phospho-L-seryl-[protein] + ADP + H(+)</text>
        <dbReference type="Rhea" id="RHEA:17989"/>
        <dbReference type="Rhea" id="RHEA-COMP:9863"/>
        <dbReference type="Rhea" id="RHEA-COMP:11604"/>
        <dbReference type="ChEBI" id="CHEBI:15378"/>
        <dbReference type="ChEBI" id="CHEBI:29999"/>
        <dbReference type="ChEBI" id="CHEBI:30616"/>
        <dbReference type="ChEBI" id="CHEBI:83421"/>
        <dbReference type="ChEBI" id="CHEBI:456216"/>
        <dbReference type="EC" id="2.7.11.1"/>
    </reaction>
</comment>
<dbReference type="Pfam" id="PF00651">
    <property type="entry name" value="BTB"/>
    <property type="match status" value="1"/>
</dbReference>
<reference evidence="37" key="1">
    <citation type="journal article" date="2020" name="J Insects Food Feed">
        <title>The yellow mealworm (Tenebrio molitor) genome: a resource for the emerging insects as food and feed industry.</title>
        <authorList>
            <person name="Eriksson T."/>
            <person name="Andere A."/>
            <person name="Kelstrup H."/>
            <person name="Emery V."/>
            <person name="Picard C."/>
        </authorList>
    </citation>
    <scope>NUCLEOTIDE SEQUENCE</scope>
    <source>
        <strain evidence="37">Stoneville</strain>
        <tissue evidence="37">Whole head</tissue>
    </source>
</reference>
<feature type="disulfide bond" evidence="31">
    <location>
        <begin position="821"/>
        <end position="831"/>
    </location>
</feature>
<dbReference type="InterPro" id="IPR006652">
    <property type="entry name" value="Kelch_1"/>
</dbReference>
<dbReference type="Gene3D" id="1.10.510.10">
    <property type="entry name" value="Transferase(Phosphotransferase) domain 1"/>
    <property type="match status" value="1"/>
</dbReference>
<dbReference type="CDD" id="cd14339">
    <property type="entry name" value="UBA_SNRK"/>
    <property type="match status" value="1"/>
</dbReference>
<dbReference type="FunFam" id="1.10.510.10:FF:000166">
    <property type="entry name" value="SNF-related serine/threonine-protein kinase"/>
    <property type="match status" value="1"/>
</dbReference>
<dbReference type="Pfam" id="PF24681">
    <property type="entry name" value="Kelch_KLHDC2_KLHL20_DRC7"/>
    <property type="match status" value="1"/>
</dbReference>
<dbReference type="PROSITE" id="PS50011">
    <property type="entry name" value="PROTEIN_KINASE_DOM"/>
    <property type="match status" value="1"/>
</dbReference>
<keyword evidence="21 34" id="KW-1133">Transmembrane helix</keyword>
<evidence type="ECO:0000256" key="32">
    <source>
        <dbReference type="PROSITE-ProRule" id="PRU10141"/>
    </source>
</evidence>
<evidence type="ECO:0000256" key="1">
    <source>
        <dbReference type="ARBA" id="ARBA00001946"/>
    </source>
</evidence>
<name>A0A8J6HEI3_TENMO</name>
<dbReference type="FunFam" id="3.30.200.20:FF:000003">
    <property type="entry name" value="Non-specific serine/threonine protein kinase"/>
    <property type="match status" value="1"/>
</dbReference>
<dbReference type="GO" id="GO:0046872">
    <property type="term" value="F:metal ion binding"/>
    <property type="evidence" value="ECO:0007669"/>
    <property type="project" value="UniProtKB-KW"/>
</dbReference>
<dbReference type="PANTHER" id="PTHR24412:SF172">
    <property type="entry name" value="KELCH-LIKE PROTEIN 10"/>
    <property type="match status" value="1"/>
</dbReference>
<evidence type="ECO:0000256" key="16">
    <source>
        <dbReference type="ARBA" id="ARBA00022741"/>
    </source>
</evidence>
<dbReference type="InterPro" id="IPR000175">
    <property type="entry name" value="Na/ntran_symport"/>
</dbReference>
<dbReference type="Pfam" id="PF07707">
    <property type="entry name" value="BACK"/>
    <property type="match status" value="1"/>
</dbReference>
<dbReference type="InterPro" id="IPR011009">
    <property type="entry name" value="Kinase-like_dom_sf"/>
</dbReference>
<evidence type="ECO:0000256" key="30">
    <source>
        <dbReference type="PIRSR" id="PIRSR600175-1"/>
    </source>
</evidence>
<keyword evidence="22 34" id="KW-0472">Membrane</keyword>
<feature type="compositionally biased region" description="Polar residues" evidence="33">
    <location>
        <begin position="1602"/>
        <end position="1612"/>
    </location>
</feature>
<dbReference type="PROSITE" id="PS00107">
    <property type="entry name" value="PROTEIN_KINASE_ATP"/>
    <property type="match status" value="1"/>
</dbReference>
<comment type="caution">
    <text evidence="37">The sequence shown here is derived from an EMBL/GenBank/DDBJ whole genome shotgun (WGS) entry which is preliminary data.</text>
</comment>
<accession>A0A8J6HEI3</accession>
<organism evidence="37 38">
    <name type="scientific">Tenebrio molitor</name>
    <name type="common">Yellow mealworm beetle</name>
    <dbReference type="NCBI Taxonomy" id="7067"/>
    <lineage>
        <taxon>Eukaryota</taxon>
        <taxon>Metazoa</taxon>
        <taxon>Ecdysozoa</taxon>
        <taxon>Arthropoda</taxon>
        <taxon>Hexapoda</taxon>
        <taxon>Insecta</taxon>
        <taxon>Pterygota</taxon>
        <taxon>Neoptera</taxon>
        <taxon>Endopterygota</taxon>
        <taxon>Coleoptera</taxon>
        <taxon>Polyphaga</taxon>
        <taxon>Cucujiformia</taxon>
        <taxon>Tenebrionidae</taxon>
        <taxon>Tenebrio</taxon>
    </lineage>
</organism>
<feature type="region of interest" description="Disordered" evidence="33">
    <location>
        <begin position="1968"/>
        <end position="2012"/>
    </location>
</feature>
<evidence type="ECO:0000256" key="10">
    <source>
        <dbReference type="ARBA" id="ARBA00022527"/>
    </source>
</evidence>
<dbReference type="InterPro" id="IPR017441">
    <property type="entry name" value="Protein_kinase_ATP_BS"/>
</dbReference>